<sequence>MKRGFRARLGWCVGRCCCLFWGVFVRASAVGLVVKYLVANEMPGFDSRTAHSLCRIAFWAHSRPQHAFWRSGIASQASGRPPWTSRASCQHGRPTACGNRQLVSVIHESWRRLWWSGRDGGWRDAERLKRGFRARLGWCVGRCCCLFCGVLVRASAVGLVVKYLVATGFDSRTAHSLCRIAFWAHSRPQHAFWRSGIASQASGRPPWTSRASCQHGRPTACGNRQLVGVIHESWRRLWWSERDGG</sequence>
<protein>
    <submittedName>
        <fullName evidence="1">Uncharacterized protein</fullName>
    </submittedName>
</protein>
<dbReference type="Proteomes" id="UP000440367">
    <property type="component" value="Unassembled WGS sequence"/>
</dbReference>
<dbReference type="EMBL" id="QXGD01006643">
    <property type="protein sequence ID" value="KAE9162588.1"/>
    <property type="molecule type" value="Genomic_DNA"/>
</dbReference>
<feature type="non-terminal residue" evidence="1">
    <location>
        <position position="245"/>
    </location>
</feature>
<evidence type="ECO:0000313" key="1">
    <source>
        <dbReference type="EMBL" id="KAE9162588.1"/>
    </source>
</evidence>
<comment type="caution">
    <text evidence="1">The sequence shown here is derived from an EMBL/GenBank/DDBJ whole genome shotgun (WGS) entry which is preliminary data.</text>
</comment>
<proteinExistence type="predicted"/>
<dbReference type="AlphaFoldDB" id="A0A6A3V893"/>
<organism evidence="1 2">
    <name type="scientific">Phytophthora fragariae</name>
    <dbReference type="NCBI Taxonomy" id="53985"/>
    <lineage>
        <taxon>Eukaryota</taxon>
        <taxon>Sar</taxon>
        <taxon>Stramenopiles</taxon>
        <taxon>Oomycota</taxon>
        <taxon>Peronosporomycetes</taxon>
        <taxon>Peronosporales</taxon>
        <taxon>Peronosporaceae</taxon>
        <taxon>Phytophthora</taxon>
    </lineage>
</organism>
<accession>A0A6A3V893</accession>
<gene>
    <name evidence="1" type="ORF">PF002_g32071</name>
</gene>
<name>A0A6A3V893_9STRA</name>
<evidence type="ECO:0000313" key="2">
    <source>
        <dbReference type="Proteomes" id="UP000440367"/>
    </source>
</evidence>
<reference evidence="1 2" key="1">
    <citation type="submission" date="2018-08" db="EMBL/GenBank/DDBJ databases">
        <title>Genomic investigation of the strawberry pathogen Phytophthora fragariae indicates pathogenicity is determined by transcriptional variation in three key races.</title>
        <authorList>
            <person name="Adams T.M."/>
            <person name="Armitage A.D."/>
            <person name="Sobczyk M.K."/>
            <person name="Bates H.J."/>
            <person name="Dunwell J.M."/>
            <person name="Nellist C.F."/>
            <person name="Harrison R.J."/>
        </authorList>
    </citation>
    <scope>NUCLEOTIDE SEQUENCE [LARGE SCALE GENOMIC DNA]</scope>
    <source>
        <strain evidence="1 2">BC-1</strain>
    </source>
</reference>